<accession>A0A832HYP4</accession>
<dbReference type="InterPro" id="IPR023576">
    <property type="entry name" value="UbiE/COQ5_MeTrFase_CS"/>
</dbReference>
<feature type="transmembrane region" description="Helical" evidence="4">
    <location>
        <begin position="317"/>
        <end position="337"/>
    </location>
</feature>
<keyword evidence="4" id="KW-0812">Transmembrane</keyword>
<keyword evidence="2 5" id="KW-0808">Transferase</keyword>
<dbReference type="EMBL" id="DSQF01000002">
    <property type="protein sequence ID" value="HGZ41897.1"/>
    <property type="molecule type" value="Genomic_DNA"/>
</dbReference>
<evidence type="ECO:0000256" key="1">
    <source>
        <dbReference type="ARBA" id="ARBA00022603"/>
    </source>
</evidence>
<dbReference type="GO" id="GO:0008168">
    <property type="term" value="F:methyltransferase activity"/>
    <property type="evidence" value="ECO:0007669"/>
    <property type="project" value="UniProtKB-KW"/>
</dbReference>
<dbReference type="PROSITE" id="PS51608">
    <property type="entry name" value="SAM_MT_UBIE"/>
    <property type="match status" value="1"/>
</dbReference>
<dbReference type="GO" id="GO:0032259">
    <property type="term" value="P:methylation"/>
    <property type="evidence" value="ECO:0007669"/>
    <property type="project" value="UniProtKB-KW"/>
</dbReference>
<keyword evidence="4" id="KW-1133">Transmembrane helix</keyword>
<feature type="transmembrane region" description="Helical" evidence="4">
    <location>
        <begin position="276"/>
        <end position="297"/>
    </location>
</feature>
<keyword evidence="3" id="KW-0949">S-adenosyl-L-methionine</keyword>
<dbReference type="InterPro" id="IPR029063">
    <property type="entry name" value="SAM-dependent_MTases_sf"/>
</dbReference>
<protein>
    <submittedName>
        <fullName evidence="5">Ubiquinone/menaquinone biosynthesis methyltransferase</fullName>
        <ecNumber evidence="5">2.1.1.-</ecNumber>
    </submittedName>
</protein>
<keyword evidence="1 5" id="KW-0489">Methyltransferase</keyword>
<sequence length="347" mass="37505">MTSSPPDDARFAPRAGRAMADMFDGVTARYDALNRLMTLGQDGAWRRALWRAVPEDARVVLDLCTGNGASLPGLRRPGRTVLGLDVSLGMLEAARDEHGGPGWSPRVACADAFRLPLRDASVDAVTLAFGLRNLRPRAEALAEIARVLRPGGTLAVLEATAPRPGPLAPLHRFHLRRVVPLLGRLSPDPSAYRYLGESILEFGDGTAFEAALSAAGFGGVRRRRFLLGASALWSARREASRGEHPPAAGPVVHSARWDAAVRGEIPRARAAHDRELRAWVGGQLAISAALTATLAWSLMSFHNMLREQILPEWQSRLGWLLLGGGLAASALRTAVLWKRFRDPPTGR</sequence>
<comment type="caution">
    <text evidence="5">The sequence shown here is derived from an EMBL/GenBank/DDBJ whole genome shotgun (WGS) entry which is preliminary data.</text>
</comment>
<evidence type="ECO:0000256" key="2">
    <source>
        <dbReference type="ARBA" id="ARBA00022679"/>
    </source>
</evidence>
<dbReference type="CDD" id="cd02440">
    <property type="entry name" value="AdoMet_MTases"/>
    <property type="match status" value="1"/>
</dbReference>
<dbReference type="Gene3D" id="3.40.50.150">
    <property type="entry name" value="Vaccinia Virus protein VP39"/>
    <property type="match status" value="1"/>
</dbReference>
<dbReference type="AlphaFoldDB" id="A0A832HYP4"/>
<dbReference type="GO" id="GO:0042181">
    <property type="term" value="P:ketone biosynthetic process"/>
    <property type="evidence" value="ECO:0007669"/>
    <property type="project" value="UniProtKB-ARBA"/>
</dbReference>
<dbReference type="SUPFAM" id="SSF53335">
    <property type="entry name" value="S-adenosyl-L-methionine-dependent methyltransferases"/>
    <property type="match status" value="1"/>
</dbReference>
<reference evidence="5" key="1">
    <citation type="journal article" date="2020" name="mSystems">
        <title>Genome- and Community-Level Interaction Insights into Carbon Utilization and Element Cycling Functions of Hydrothermarchaeota in Hydrothermal Sediment.</title>
        <authorList>
            <person name="Zhou Z."/>
            <person name="Liu Y."/>
            <person name="Xu W."/>
            <person name="Pan J."/>
            <person name="Luo Z.H."/>
            <person name="Li M."/>
        </authorList>
    </citation>
    <scope>NUCLEOTIDE SEQUENCE [LARGE SCALE GENOMIC DNA]</scope>
    <source>
        <strain evidence="5">SpSt-381</strain>
    </source>
</reference>
<dbReference type="NCBIfam" id="TIGR01934">
    <property type="entry name" value="MenG_MenH_UbiE"/>
    <property type="match status" value="1"/>
</dbReference>
<dbReference type="Pfam" id="PF01209">
    <property type="entry name" value="Ubie_methyltran"/>
    <property type="match status" value="1"/>
</dbReference>
<evidence type="ECO:0000256" key="3">
    <source>
        <dbReference type="ARBA" id="ARBA00022691"/>
    </source>
</evidence>
<keyword evidence="5" id="KW-0830">Ubiquinone</keyword>
<evidence type="ECO:0000313" key="5">
    <source>
        <dbReference type="EMBL" id="HGZ41897.1"/>
    </source>
</evidence>
<evidence type="ECO:0000256" key="4">
    <source>
        <dbReference type="SAM" id="Phobius"/>
    </source>
</evidence>
<organism evidence="5">
    <name type="scientific">Eiseniibacteriota bacterium</name>
    <dbReference type="NCBI Taxonomy" id="2212470"/>
    <lineage>
        <taxon>Bacteria</taxon>
        <taxon>Candidatus Eiseniibacteriota</taxon>
    </lineage>
</organism>
<dbReference type="InterPro" id="IPR004033">
    <property type="entry name" value="UbiE/COQ5_MeTrFase"/>
</dbReference>
<proteinExistence type="predicted"/>
<keyword evidence="4" id="KW-0472">Membrane</keyword>
<dbReference type="EC" id="2.1.1.-" evidence="5"/>
<gene>
    <name evidence="5" type="ORF">ENR23_00465</name>
</gene>
<dbReference type="PROSITE" id="PS01184">
    <property type="entry name" value="UBIE_2"/>
    <property type="match status" value="1"/>
</dbReference>
<dbReference type="PANTHER" id="PTHR43591:SF24">
    <property type="entry name" value="2-METHOXY-6-POLYPRENYL-1,4-BENZOQUINOL METHYLASE, MITOCHONDRIAL"/>
    <property type="match status" value="1"/>
</dbReference>
<dbReference type="PANTHER" id="PTHR43591">
    <property type="entry name" value="METHYLTRANSFERASE"/>
    <property type="match status" value="1"/>
</dbReference>
<name>A0A832HYP4_UNCEI</name>